<name>A0AA37SYL8_9BACT</name>
<accession>A0AA37SYL8</accession>
<gene>
    <name evidence="1" type="ORF">GCM10007940_47190</name>
</gene>
<reference evidence="1" key="1">
    <citation type="journal article" date="2014" name="Int. J. Syst. Evol. Microbiol.">
        <title>Complete genome sequence of Corynebacterium casei LMG S-19264T (=DSM 44701T), isolated from a smear-ripened cheese.</title>
        <authorList>
            <consortium name="US DOE Joint Genome Institute (JGI-PGF)"/>
            <person name="Walter F."/>
            <person name="Albersmeier A."/>
            <person name="Kalinowski J."/>
            <person name="Ruckert C."/>
        </authorList>
    </citation>
    <scope>NUCLEOTIDE SEQUENCE</scope>
    <source>
        <strain evidence="1">NBRC 108769</strain>
    </source>
</reference>
<comment type="caution">
    <text evidence="1">The sequence shown here is derived from an EMBL/GenBank/DDBJ whole genome shotgun (WGS) entry which is preliminary data.</text>
</comment>
<dbReference type="Pfam" id="PF14054">
    <property type="entry name" value="DUF4249"/>
    <property type="match status" value="1"/>
</dbReference>
<evidence type="ECO:0008006" key="3">
    <source>
        <dbReference type="Google" id="ProtNLM"/>
    </source>
</evidence>
<sequence>MLFSSCEQDAFFTVPDGDSKLFAFSEISTKEKVKVFVNTAVGINTDDSFIYPKQSDAEVILMIDGVALEDPGFRYISSEGAFVSQGAFRPEAGINYGLKVILSENNRINPILGNTMIPIPDTLKVVKVKSLKEQFLAYNMKDFVASFNIGFDDMENGLYILRAYFDNNGVKENLLVRDINQEGEGAYISNYNKGVLINKDKLTDELTIEFTNRKNVDGDLLIDEIQFELLSITSDAYNYYKSFAKQVASQSAGIAEPVISYTNFENGLGLFTGYSSTELTVSVN</sequence>
<keyword evidence="2" id="KW-1185">Reference proteome</keyword>
<proteinExistence type="predicted"/>
<dbReference type="InterPro" id="IPR025345">
    <property type="entry name" value="DUF4249"/>
</dbReference>
<evidence type="ECO:0000313" key="1">
    <source>
        <dbReference type="EMBL" id="GLR20103.1"/>
    </source>
</evidence>
<organism evidence="1 2">
    <name type="scientific">Portibacter lacus</name>
    <dbReference type="NCBI Taxonomy" id="1099794"/>
    <lineage>
        <taxon>Bacteria</taxon>
        <taxon>Pseudomonadati</taxon>
        <taxon>Bacteroidota</taxon>
        <taxon>Saprospiria</taxon>
        <taxon>Saprospirales</taxon>
        <taxon>Haliscomenobacteraceae</taxon>
        <taxon>Portibacter</taxon>
    </lineage>
</organism>
<dbReference type="EMBL" id="BSOH01000037">
    <property type="protein sequence ID" value="GLR20103.1"/>
    <property type="molecule type" value="Genomic_DNA"/>
</dbReference>
<reference evidence="1" key="2">
    <citation type="submission" date="2023-01" db="EMBL/GenBank/DDBJ databases">
        <title>Draft genome sequence of Portibacter lacus strain NBRC 108769.</title>
        <authorList>
            <person name="Sun Q."/>
            <person name="Mori K."/>
        </authorList>
    </citation>
    <scope>NUCLEOTIDE SEQUENCE</scope>
    <source>
        <strain evidence="1">NBRC 108769</strain>
    </source>
</reference>
<evidence type="ECO:0000313" key="2">
    <source>
        <dbReference type="Proteomes" id="UP001156666"/>
    </source>
</evidence>
<protein>
    <recommendedName>
        <fullName evidence="3">DUF4249 domain-containing protein</fullName>
    </recommendedName>
</protein>
<dbReference type="Proteomes" id="UP001156666">
    <property type="component" value="Unassembled WGS sequence"/>
</dbReference>
<dbReference type="AlphaFoldDB" id="A0AA37SYL8"/>